<dbReference type="PANTHER" id="PTHR22911">
    <property type="entry name" value="ACYL-MALONYL CONDENSING ENZYME-RELATED"/>
    <property type="match status" value="1"/>
</dbReference>
<dbReference type="RefSeq" id="WP_379508414.1">
    <property type="nucleotide sequence ID" value="NZ_JBHRTQ010000002.1"/>
</dbReference>
<evidence type="ECO:0000256" key="5">
    <source>
        <dbReference type="ARBA" id="ARBA00023136"/>
    </source>
</evidence>
<feature type="transmembrane region" description="Helical" evidence="6">
    <location>
        <begin position="198"/>
        <end position="216"/>
    </location>
</feature>
<feature type="domain" description="EamA" evidence="7">
    <location>
        <begin position="15"/>
        <end position="146"/>
    </location>
</feature>
<keyword evidence="9" id="KW-1185">Reference proteome</keyword>
<keyword evidence="3 6" id="KW-0812">Transmembrane</keyword>
<dbReference type="InterPro" id="IPR000620">
    <property type="entry name" value="EamA_dom"/>
</dbReference>
<evidence type="ECO:0000256" key="2">
    <source>
        <dbReference type="ARBA" id="ARBA00009853"/>
    </source>
</evidence>
<evidence type="ECO:0000259" key="7">
    <source>
        <dbReference type="Pfam" id="PF00892"/>
    </source>
</evidence>
<gene>
    <name evidence="8" type="ORF">ACFOD9_02035</name>
</gene>
<proteinExistence type="inferred from homology"/>
<comment type="caution">
    <text evidence="8">The sequence shown here is derived from an EMBL/GenBank/DDBJ whole genome shotgun (WGS) entry which is preliminary data.</text>
</comment>
<evidence type="ECO:0000256" key="1">
    <source>
        <dbReference type="ARBA" id="ARBA00004141"/>
    </source>
</evidence>
<organism evidence="8 9">
    <name type="scientific">Novosphingobium bradum</name>
    <dbReference type="NCBI Taxonomy" id="1737444"/>
    <lineage>
        <taxon>Bacteria</taxon>
        <taxon>Pseudomonadati</taxon>
        <taxon>Pseudomonadota</taxon>
        <taxon>Alphaproteobacteria</taxon>
        <taxon>Sphingomonadales</taxon>
        <taxon>Sphingomonadaceae</taxon>
        <taxon>Novosphingobium</taxon>
    </lineage>
</organism>
<evidence type="ECO:0000256" key="6">
    <source>
        <dbReference type="SAM" id="Phobius"/>
    </source>
</evidence>
<keyword evidence="5 6" id="KW-0472">Membrane</keyword>
<evidence type="ECO:0000313" key="8">
    <source>
        <dbReference type="EMBL" id="MFC3173024.1"/>
    </source>
</evidence>
<sequence length="311" mass="32187">MNHGHAFLRHPLAPVLAVIVAIGLFATMDALMKRASIETGVLPSLLARSALGAMVLWPAWRWRAAGQGWPGGAALRLHGLRGLVAAGMTGAYFWGIVRTPLAEAIAISFIAPLIALFLAAAMLGERLRREAVAGSLVALLGVGVITAGRLGHAAASHDAAWGIAAILVSAVLYGWNLVLQRQQAQLAGPLEIAAMQNLVVALVLLAAVPAGLVLGWDPRAMVIPAGAALPDIATAALFASASLMLLAWAYARAEAQALLPLEYTAFPWSALTGWLWFAEPVTLATLGGLTLILLGVGIGARGAPHPQLPPA</sequence>
<feature type="transmembrane region" description="Helical" evidence="6">
    <location>
        <begin position="130"/>
        <end position="147"/>
    </location>
</feature>
<feature type="transmembrane region" description="Helical" evidence="6">
    <location>
        <begin position="159"/>
        <end position="178"/>
    </location>
</feature>
<protein>
    <submittedName>
        <fullName evidence="8">DMT family transporter</fullName>
    </submittedName>
</protein>
<dbReference type="Pfam" id="PF00892">
    <property type="entry name" value="EamA"/>
    <property type="match status" value="2"/>
</dbReference>
<keyword evidence="4 6" id="KW-1133">Transmembrane helix</keyword>
<feature type="transmembrane region" description="Helical" evidence="6">
    <location>
        <begin position="12"/>
        <end position="32"/>
    </location>
</feature>
<evidence type="ECO:0000313" key="9">
    <source>
        <dbReference type="Proteomes" id="UP001595604"/>
    </source>
</evidence>
<evidence type="ECO:0000256" key="4">
    <source>
        <dbReference type="ARBA" id="ARBA00022989"/>
    </source>
</evidence>
<evidence type="ECO:0000256" key="3">
    <source>
        <dbReference type="ARBA" id="ARBA00022692"/>
    </source>
</evidence>
<dbReference type="PANTHER" id="PTHR22911:SF6">
    <property type="entry name" value="SOLUTE CARRIER FAMILY 35 MEMBER G1"/>
    <property type="match status" value="1"/>
</dbReference>
<reference evidence="9" key="1">
    <citation type="journal article" date="2019" name="Int. J. Syst. Evol. Microbiol.">
        <title>The Global Catalogue of Microorganisms (GCM) 10K type strain sequencing project: providing services to taxonomists for standard genome sequencing and annotation.</title>
        <authorList>
            <consortium name="The Broad Institute Genomics Platform"/>
            <consortium name="The Broad Institute Genome Sequencing Center for Infectious Disease"/>
            <person name="Wu L."/>
            <person name="Ma J."/>
        </authorList>
    </citation>
    <scope>NUCLEOTIDE SEQUENCE [LARGE SCALE GENOMIC DNA]</scope>
    <source>
        <strain evidence="9">KCTC 42984</strain>
    </source>
</reference>
<comment type="subcellular location">
    <subcellularLocation>
        <location evidence="1">Membrane</location>
        <topology evidence="1">Multi-pass membrane protein</topology>
    </subcellularLocation>
</comment>
<feature type="transmembrane region" description="Helical" evidence="6">
    <location>
        <begin position="80"/>
        <end position="97"/>
    </location>
</feature>
<comment type="similarity">
    <text evidence="2">Belongs to the drug/metabolite transporter (DMT) superfamily. 10 TMS drug/metabolite exporter (DME) (TC 2.A.7.3) family.</text>
</comment>
<accession>A0ABV7IN01</accession>
<dbReference type="SUPFAM" id="SSF103481">
    <property type="entry name" value="Multidrug resistance efflux transporter EmrE"/>
    <property type="match status" value="2"/>
</dbReference>
<feature type="domain" description="EamA" evidence="7">
    <location>
        <begin position="161"/>
        <end position="296"/>
    </location>
</feature>
<name>A0ABV7IN01_9SPHN</name>
<dbReference type="Proteomes" id="UP001595604">
    <property type="component" value="Unassembled WGS sequence"/>
</dbReference>
<feature type="transmembrane region" description="Helical" evidence="6">
    <location>
        <begin position="228"/>
        <end position="251"/>
    </location>
</feature>
<feature type="transmembrane region" description="Helical" evidence="6">
    <location>
        <begin position="104"/>
        <end position="124"/>
    </location>
</feature>
<dbReference type="EMBL" id="JBHRTQ010000002">
    <property type="protein sequence ID" value="MFC3173024.1"/>
    <property type="molecule type" value="Genomic_DNA"/>
</dbReference>
<feature type="transmembrane region" description="Helical" evidence="6">
    <location>
        <begin position="39"/>
        <end position="60"/>
    </location>
</feature>
<feature type="transmembrane region" description="Helical" evidence="6">
    <location>
        <begin position="271"/>
        <end position="296"/>
    </location>
</feature>
<dbReference type="InterPro" id="IPR037185">
    <property type="entry name" value="EmrE-like"/>
</dbReference>